<dbReference type="InterPro" id="IPR001872">
    <property type="entry name" value="Peptidase_A8"/>
</dbReference>
<evidence type="ECO:0000256" key="8">
    <source>
        <dbReference type="ARBA" id="ARBA00023136"/>
    </source>
</evidence>
<keyword evidence="5 9" id="KW-0064">Aspartyl protease</keyword>
<name>A0ABZ1E1L1_9RHOB</name>
<evidence type="ECO:0000256" key="6">
    <source>
        <dbReference type="ARBA" id="ARBA00022801"/>
    </source>
</evidence>
<comment type="subcellular location">
    <subcellularLocation>
        <location evidence="9">Cell membrane</location>
        <topology evidence="9">Multi-pass membrane protein</topology>
    </subcellularLocation>
</comment>
<feature type="active site" evidence="9">
    <location>
        <position position="117"/>
    </location>
</feature>
<evidence type="ECO:0000256" key="1">
    <source>
        <dbReference type="ARBA" id="ARBA00006139"/>
    </source>
</evidence>
<dbReference type="EMBL" id="CP135443">
    <property type="protein sequence ID" value="WRY34954.1"/>
    <property type="molecule type" value="Genomic_DNA"/>
</dbReference>
<reference evidence="12 13" key="1">
    <citation type="submission" date="2023-09" db="EMBL/GenBank/DDBJ databases">
        <title>Thioclava shenzhenensis sp. nov., a multidrug resistant bacteria-antagonizing species isolated from coastal seawater.</title>
        <authorList>
            <person name="Long M."/>
        </authorList>
    </citation>
    <scope>NUCLEOTIDE SEQUENCE [LARGE SCALE GENOMIC DNA]</scope>
    <source>
        <strain evidence="12 13">FTW29</strain>
    </source>
</reference>
<protein>
    <recommendedName>
        <fullName evidence="9">Lipoprotein signal peptidase</fullName>
        <ecNumber evidence="9">3.4.23.36</ecNumber>
    </recommendedName>
    <alternativeName>
        <fullName evidence="9">Prolipoprotein signal peptidase</fullName>
    </alternativeName>
    <alternativeName>
        <fullName evidence="9">Signal peptidase II</fullName>
        <shortName evidence="9">SPase II</shortName>
    </alternativeName>
</protein>
<feature type="transmembrane region" description="Helical" evidence="9">
    <location>
        <begin position="62"/>
        <end position="83"/>
    </location>
</feature>
<keyword evidence="13" id="KW-1185">Reference proteome</keyword>
<evidence type="ECO:0000313" key="13">
    <source>
        <dbReference type="Proteomes" id="UP001623290"/>
    </source>
</evidence>
<keyword evidence="3 9" id="KW-0645">Protease</keyword>
<dbReference type="HAMAP" id="MF_00161">
    <property type="entry name" value="LspA"/>
    <property type="match status" value="1"/>
</dbReference>
<gene>
    <name evidence="9 12" type="primary">lspA</name>
    <name evidence="12" type="ORF">RPE78_06635</name>
</gene>
<evidence type="ECO:0000256" key="11">
    <source>
        <dbReference type="RuleBase" id="RU004181"/>
    </source>
</evidence>
<evidence type="ECO:0000256" key="7">
    <source>
        <dbReference type="ARBA" id="ARBA00022989"/>
    </source>
</evidence>
<dbReference type="Proteomes" id="UP001623290">
    <property type="component" value="Chromosome"/>
</dbReference>
<keyword evidence="7 9" id="KW-1133">Transmembrane helix</keyword>
<keyword evidence="4 9" id="KW-0812">Transmembrane</keyword>
<evidence type="ECO:0000256" key="9">
    <source>
        <dbReference type="HAMAP-Rule" id="MF_00161"/>
    </source>
</evidence>
<dbReference type="PANTHER" id="PTHR33695">
    <property type="entry name" value="LIPOPROTEIN SIGNAL PEPTIDASE"/>
    <property type="match status" value="1"/>
</dbReference>
<dbReference type="EC" id="3.4.23.36" evidence="9"/>
<comment type="catalytic activity">
    <reaction evidence="9 10">
        <text>Release of signal peptides from bacterial membrane prolipoproteins. Hydrolyzes -Xaa-Yaa-Zaa-|-(S,diacylglyceryl)Cys-, in which Xaa is hydrophobic (preferably Leu), and Yaa (Ala or Ser) and Zaa (Gly or Ala) have small, neutral side chains.</text>
        <dbReference type="EC" id="3.4.23.36"/>
    </reaction>
</comment>
<evidence type="ECO:0000256" key="2">
    <source>
        <dbReference type="ARBA" id="ARBA00022475"/>
    </source>
</evidence>
<proteinExistence type="inferred from homology"/>
<dbReference type="Pfam" id="PF01252">
    <property type="entry name" value="Peptidase_A8"/>
    <property type="match status" value="1"/>
</dbReference>
<comment type="function">
    <text evidence="9 10">This protein specifically catalyzes the removal of signal peptides from prolipoproteins.</text>
</comment>
<dbReference type="PRINTS" id="PR00781">
    <property type="entry name" value="LIPOSIGPTASE"/>
</dbReference>
<keyword evidence="6 9" id="KW-0378">Hydrolase</keyword>
<feature type="active site" evidence="9">
    <location>
        <position position="136"/>
    </location>
</feature>
<dbReference type="RefSeq" id="WP_339108716.1">
    <property type="nucleotide sequence ID" value="NZ_CP135443.1"/>
</dbReference>
<feature type="transmembrane region" description="Helical" evidence="9">
    <location>
        <begin position="95"/>
        <end position="112"/>
    </location>
</feature>
<organism evidence="12 13">
    <name type="scientific">Thioclava litoralis</name>
    <dbReference type="NCBI Taxonomy" id="3076557"/>
    <lineage>
        <taxon>Bacteria</taxon>
        <taxon>Pseudomonadati</taxon>
        <taxon>Pseudomonadota</taxon>
        <taxon>Alphaproteobacteria</taxon>
        <taxon>Rhodobacterales</taxon>
        <taxon>Paracoccaceae</taxon>
        <taxon>Thioclava</taxon>
    </lineage>
</organism>
<feature type="transmembrane region" description="Helical" evidence="9">
    <location>
        <begin position="132"/>
        <end position="151"/>
    </location>
</feature>
<comment type="pathway">
    <text evidence="9">Protein modification; lipoprotein biosynthesis (signal peptide cleavage).</text>
</comment>
<evidence type="ECO:0000256" key="10">
    <source>
        <dbReference type="RuleBase" id="RU000594"/>
    </source>
</evidence>
<evidence type="ECO:0000256" key="5">
    <source>
        <dbReference type="ARBA" id="ARBA00022750"/>
    </source>
</evidence>
<comment type="caution">
    <text evidence="9">Lacks conserved residue(s) required for the propagation of feature annotation.</text>
</comment>
<evidence type="ECO:0000256" key="3">
    <source>
        <dbReference type="ARBA" id="ARBA00022670"/>
    </source>
</evidence>
<dbReference type="PANTHER" id="PTHR33695:SF1">
    <property type="entry name" value="LIPOPROTEIN SIGNAL PEPTIDASE"/>
    <property type="match status" value="1"/>
</dbReference>
<comment type="similarity">
    <text evidence="1 9 11">Belongs to the peptidase A8 family.</text>
</comment>
<evidence type="ECO:0000313" key="12">
    <source>
        <dbReference type="EMBL" id="WRY34954.1"/>
    </source>
</evidence>
<sequence>MRLATLWALVVLVLDQASKYIVVHLMQLDQRYAIEVLPPFLNFRMAWNRGVNFGLFSGDTDYTRILLIALALMISVWVAIWIARKPQTAKVQASAGLLIGGALGNVIDRIFYGAVADFINTSLPGWQNPFSFNVADIAIFLGAVGLALFTGNESRGKKGRSKGA</sequence>
<dbReference type="NCBIfam" id="TIGR00077">
    <property type="entry name" value="lspA"/>
    <property type="match status" value="1"/>
</dbReference>
<keyword evidence="2 9" id="KW-1003">Cell membrane</keyword>
<accession>A0ABZ1E1L1</accession>
<keyword evidence="8 9" id="KW-0472">Membrane</keyword>
<dbReference type="GO" id="GO:0004190">
    <property type="term" value="F:aspartic-type endopeptidase activity"/>
    <property type="evidence" value="ECO:0007669"/>
    <property type="project" value="UniProtKB-EC"/>
</dbReference>
<evidence type="ECO:0000256" key="4">
    <source>
        <dbReference type="ARBA" id="ARBA00022692"/>
    </source>
</evidence>
<dbReference type="PROSITE" id="PS00855">
    <property type="entry name" value="SPASE_II"/>
    <property type="match status" value="1"/>
</dbReference>